<dbReference type="AlphaFoldDB" id="A0A8J3PIX8"/>
<organism evidence="1 2">
    <name type="scientific">Planosporangium flavigriseum</name>
    <dbReference type="NCBI Taxonomy" id="373681"/>
    <lineage>
        <taxon>Bacteria</taxon>
        <taxon>Bacillati</taxon>
        <taxon>Actinomycetota</taxon>
        <taxon>Actinomycetes</taxon>
        <taxon>Micromonosporales</taxon>
        <taxon>Micromonosporaceae</taxon>
        <taxon>Planosporangium</taxon>
    </lineage>
</organism>
<dbReference type="EMBL" id="BONU01000001">
    <property type="protein sequence ID" value="GIG71701.1"/>
    <property type="molecule type" value="Genomic_DNA"/>
</dbReference>
<name>A0A8J3PIX8_9ACTN</name>
<gene>
    <name evidence="1" type="ORF">Pfl04_01050</name>
</gene>
<comment type="caution">
    <text evidence="1">The sequence shown here is derived from an EMBL/GenBank/DDBJ whole genome shotgun (WGS) entry which is preliminary data.</text>
</comment>
<protein>
    <submittedName>
        <fullName evidence="1">Uncharacterized protein</fullName>
    </submittedName>
</protein>
<accession>A0A8J3PIX8</accession>
<keyword evidence="2" id="KW-1185">Reference proteome</keyword>
<reference evidence="1" key="1">
    <citation type="submission" date="2021-01" db="EMBL/GenBank/DDBJ databases">
        <title>Whole genome shotgun sequence of Planosporangium flavigriseum NBRC 105377.</title>
        <authorList>
            <person name="Komaki H."/>
            <person name="Tamura T."/>
        </authorList>
    </citation>
    <scope>NUCLEOTIDE SEQUENCE</scope>
    <source>
        <strain evidence="1">NBRC 105377</strain>
    </source>
</reference>
<sequence>MSRSHGTDAYAAFVRSFEIDARARRAIDRFNAVMQPELDKLLRRYAGAPVAEVRAELAKVWGANAGKALPEPYLTTWATSISNGDRVRLS</sequence>
<evidence type="ECO:0000313" key="1">
    <source>
        <dbReference type="EMBL" id="GIG71701.1"/>
    </source>
</evidence>
<proteinExistence type="predicted"/>
<evidence type="ECO:0000313" key="2">
    <source>
        <dbReference type="Proteomes" id="UP000653674"/>
    </source>
</evidence>
<dbReference type="Proteomes" id="UP000653674">
    <property type="component" value="Unassembled WGS sequence"/>
</dbReference>